<protein>
    <submittedName>
        <fullName evidence="4">Short-chain dehydrogenase/reductase</fullName>
    </submittedName>
</protein>
<evidence type="ECO:0000256" key="1">
    <source>
        <dbReference type="ARBA" id="ARBA00006484"/>
    </source>
</evidence>
<dbReference type="Pfam" id="PF00106">
    <property type="entry name" value="adh_short"/>
    <property type="match status" value="1"/>
</dbReference>
<dbReference type="InterPro" id="IPR051911">
    <property type="entry name" value="SDR_oxidoreductase"/>
</dbReference>
<dbReference type="CDD" id="cd05374">
    <property type="entry name" value="17beta-HSD-like_SDR_c"/>
    <property type="match status" value="1"/>
</dbReference>
<sequence>MKRKTILITGSSSGIGKAAAKHFQKKGWNVIATMRNPEKEKELQNLPNLICLPLDVTRSETIQKAIQDGIKHFGDIDVLVNNAGYGLVGPFEGASEEQIRRQFDTNVFGAMDVIRNILPHFRKNKKGNIVNVASMGGRITFPLYSLYHATKWALEGFTESLQYELKPFGIRVKLIEPGAIATDFIGRSSDSTLENSPEEYKPFANAVFQNMEKAMMTSSSEAVAKVIFKAANSSSGRLRYVIGMDAKSLLGLRKFLSDRVLFGIMKLALLSSTKKAA</sequence>
<accession>A0A396YRS8</accession>
<dbReference type="PRINTS" id="PR00080">
    <property type="entry name" value="SDRFAMILY"/>
</dbReference>
<dbReference type="SUPFAM" id="SSF51735">
    <property type="entry name" value="NAD(P)-binding Rossmann-fold domains"/>
    <property type="match status" value="1"/>
</dbReference>
<dbReference type="Proteomes" id="UP000265798">
    <property type="component" value="Unassembled WGS sequence"/>
</dbReference>
<evidence type="ECO:0000256" key="3">
    <source>
        <dbReference type="RuleBase" id="RU000363"/>
    </source>
</evidence>
<name>A0A396YRS8_9LEPT</name>
<dbReference type="PANTHER" id="PTHR43976:SF16">
    <property type="entry name" value="SHORT-CHAIN DEHYDROGENASE_REDUCTASE FAMILY PROTEIN"/>
    <property type="match status" value="1"/>
</dbReference>
<comment type="similarity">
    <text evidence="1 3">Belongs to the short-chain dehydrogenases/reductases (SDR) family.</text>
</comment>
<proteinExistence type="inferred from homology"/>
<dbReference type="FunFam" id="3.40.50.720:FF:000084">
    <property type="entry name" value="Short-chain dehydrogenase reductase"/>
    <property type="match status" value="1"/>
</dbReference>
<dbReference type="Gene3D" id="3.40.50.720">
    <property type="entry name" value="NAD(P)-binding Rossmann-like Domain"/>
    <property type="match status" value="1"/>
</dbReference>
<gene>
    <name evidence="4" type="ORF">DLM75_20200</name>
</gene>
<comment type="caution">
    <text evidence="4">The sequence shown here is derived from an EMBL/GenBank/DDBJ whole genome shotgun (WGS) entry which is preliminary data.</text>
</comment>
<dbReference type="OrthoDB" id="9775296at2"/>
<keyword evidence="2" id="KW-0560">Oxidoreductase</keyword>
<reference evidence="5" key="1">
    <citation type="submission" date="2018-05" db="EMBL/GenBank/DDBJ databases">
        <title>Leptospira yasudae sp. nov. and Leptospira stimsonii sp. nov., two pathogenic species of the genus Leptospira isolated from environmental sources.</title>
        <authorList>
            <person name="Casanovas-Massana A."/>
            <person name="Hamond C."/>
            <person name="Santos L.A."/>
            <person name="Hacker K.P."/>
            <person name="Balassiano I."/>
            <person name="Medeiros M.A."/>
            <person name="Reis M.G."/>
            <person name="Ko A.I."/>
            <person name="Wunder E.A."/>
        </authorList>
    </citation>
    <scope>NUCLEOTIDE SEQUENCE [LARGE SCALE GENOMIC DNA]</scope>
    <source>
        <strain evidence="5">Yale</strain>
    </source>
</reference>
<evidence type="ECO:0000313" key="5">
    <source>
        <dbReference type="Proteomes" id="UP000265798"/>
    </source>
</evidence>
<dbReference type="EMBL" id="QHCT01000007">
    <property type="protein sequence ID" value="RHX85841.1"/>
    <property type="molecule type" value="Genomic_DNA"/>
</dbReference>
<evidence type="ECO:0000313" key="4">
    <source>
        <dbReference type="EMBL" id="RHX85841.1"/>
    </source>
</evidence>
<evidence type="ECO:0000256" key="2">
    <source>
        <dbReference type="ARBA" id="ARBA00023002"/>
    </source>
</evidence>
<dbReference type="PANTHER" id="PTHR43976">
    <property type="entry name" value="SHORT CHAIN DEHYDROGENASE"/>
    <property type="match status" value="1"/>
</dbReference>
<dbReference type="AlphaFoldDB" id="A0A396YRS8"/>
<dbReference type="InterPro" id="IPR002347">
    <property type="entry name" value="SDR_fam"/>
</dbReference>
<dbReference type="RefSeq" id="WP_118970300.1">
    <property type="nucleotide sequence ID" value="NZ_QHCT01000007.1"/>
</dbReference>
<dbReference type="InterPro" id="IPR036291">
    <property type="entry name" value="NAD(P)-bd_dom_sf"/>
</dbReference>
<dbReference type="PRINTS" id="PR00081">
    <property type="entry name" value="GDHRDH"/>
</dbReference>
<dbReference type="GO" id="GO:0016491">
    <property type="term" value="F:oxidoreductase activity"/>
    <property type="evidence" value="ECO:0007669"/>
    <property type="project" value="UniProtKB-KW"/>
</dbReference>
<organism evidence="4 5">
    <name type="scientific">Leptospira stimsonii</name>
    <dbReference type="NCBI Taxonomy" id="2202203"/>
    <lineage>
        <taxon>Bacteria</taxon>
        <taxon>Pseudomonadati</taxon>
        <taxon>Spirochaetota</taxon>
        <taxon>Spirochaetia</taxon>
        <taxon>Leptospirales</taxon>
        <taxon>Leptospiraceae</taxon>
        <taxon>Leptospira</taxon>
    </lineage>
</organism>